<dbReference type="Gene3D" id="3.40.630.30">
    <property type="match status" value="1"/>
</dbReference>
<feature type="domain" description="N-acetyltransferase" evidence="1">
    <location>
        <begin position="42"/>
        <end position="95"/>
    </location>
</feature>
<evidence type="ECO:0000313" key="3">
    <source>
        <dbReference type="Proteomes" id="UP001500908"/>
    </source>
</evidence>
<dbReference type="InterPro" id="IPR016181">
    <property type="entry name" value="Acyl_CoA_acyltransferase"/>
</dbReference>
<name>A0ABP7G110_9ACTN</name>
<reference evidence="3" key="1">
    <citation type="journal article" date="2019" name="Int. J. Syst. Evol. Microbiol.">
        <title>The Global Catalogue of Microorganisms (GCM) 10K type strain sequencing project: providing services to taxonomists for standard genome sequencing and annotation.</title>
        <authorList>
            <consortium name="The Broad Institute Genomics Platform"/>
            <consortium name="The Broad Institute Genome Sequencing Center for Infectious Disease"/>
            <person name="Wu L."/>
            <person name="Ma J."/>
        </authorList>
    </citation>
    <scope>NUCLEOTIDE SEQUENCE [LARGE SCALE GENOMIC DNA]</scope>
    <source>
        <strain evidence="3">JCM 17137</strain>
    </source>
</reference>
<proteinExistence type="predicted"/>
<keyword evidence="3" id="KW-1185">Reference proteome</keyword>
<evidence type="ECO:0000259" key="1">
    <source>
        <dbReference type="Pfam" id="PF00583"/>
    </source>
</evidence>
<evidence type="ECO:0000313" key="2">
    <source>
        <dbReference type="EMBL" id="GAA3753455.1"/>
    </source>
</evidence>
<dbReference type="RefSeq" id="WP_344973259.1">
    <property type="nucleotide sequence ID" value="NZ_BAABDD010000018.1"/>
</dbReference>
<organism evidence="2 3">
    <name type="scientific">Salinactinospora qingdaonensis</name>
    <dbReference type="NCBI Taxonomy" id="702744"/>
    <lineage>
        <taxon>Bacteria</taxon>
        <taxon>Bacillati</taxon>
        <taxon>Actinomycetota</taxon>
        <taxon>Actinomycetes</taxon>
        <taxon>Streptosporangiales</taxon>
        <taxon>Nocardiopsidaceae</taxon>
        <taxon>Salinactinospora</taxon>
    </lineage>
</organism>
<dbReference type="InterPro" id="IPR000182">
    <property type="entry name" value="GNAT_dom"/>
</dbReference>
<dbReference type="Proteomes" id="UP001500908">
    <property type="component" value="Unassembled WGS sequence"/>
</dbReference>
<protein>
    <recommendedName>
        <fullName evidence="1">N-acetyltransferase domain-containing protein</fullName>
    </recommendedName>
</protein>
<dbReference type="SUPFAM" id="SSF55729">
    <property type="entry name" value="Acyl-CoA N-acyltransferases (Nat)"/>
    <property type="match status" value="1"/>
</dbReference>
<comment type="caution">
    <text evidence="2">The sequence shown here is derived from an EMBL/GenBank/DDBJ whole genome shotgun (WGS) entry which is preliminary data.</text>
</comment>
<accession>A0ABP7G110</accession>
<sequence>MSVSVRKAGADDLYPVYELLRNSTLNSAPLPFEARKRMFRPVWGGDEGYYGYVMEAEGEVVGFLGTLFTEREINGTRHKFCEIHSWYVRDDYRNESIKLFLPVMSLRKVTLLNYTPTQTVYDISKKFGWNDLETQLLMFLPIPTPRSLGAGVRVETRKHAIVQYLDETDKQIFLDHDDVPCSHFLVRENNGTGYSYIILKKMWLSRLRPFGRIIYASDKRMLLNHIDYLKMLWCLRLGLTCVVIDRDEVEAEPKPAFSKVIDRDVPSLYLSKNLKPADIKPPLYTLPLLIGYRLH</sequence>
<dbReference type="Pfam" id="PF00583">
    <property type="entry name" value="Acetyltransf_1"/>
    <property type="match status" value="1"/>
</dbReference>
<gene>
    <name evidence="2" type="ORF">GCM10022402_35280</name>
</gene>
<dbReference type="CDD" id="cd04301">
    <property type="entry name" value="NAT_SF"/>
    <property type="match status" value="1"/>
</dbReference>
<dbReference type="EMBL" id="BAABDD010000018">
    <property type="protein sequence ID" value="GAA3753455.1"/>
    <property type="molecule type" value="Genomic_DNA"/>
</dbReference>